<dbReference type="EMBL" id="KZ819288">
    <property type="protein sequence ID" value="PWN99367.1"/>
    <property type="molecule type" value="Genomic_DNA"/>
</dbReference>
<dbReference type="Pfam" id="PF03807">
    <property type="entry name" value="F420_oxidored"/>
    <property type="match status" value="1"/>
</dbReference>
<dbReference type="AlphaFoldDB" id="A0A316ZC58"/>
<dbReference type="GeneID" id="37272648"/>
<feature type="binding site" evidence="4">
    <location>
        <begin position="9"/>
        <end position="14"/>
    </location>
    <ligand>
        <name>NADP(+)</name>
        <dbReference type="ChEBI" id="CHEBI:58349"/>
    </ligand>
</feature>
<dbReference type="PANTHER" id="PTHR11645">
    <property type="entry name" value="PYRROLINE-5-CARBOXYLATE REDUCTASE"/>
    <property type="match status" value="1"/>
</dbReference>
<gene>
    <name evidence="9" type="ORF">FA09DRAFT_359404</name>
</gene>
<keyword evidence="6" id="KW-0812">Transmembrane</keyword>
<proteinExistence type="inferred from homology"/>
<dbReference type="SUPFAM" id="SSF51735">
    <property type="entry name" value="NAD(P)-binding Rossmann-fold domains"/>
    <property type="match status" value="1"/>
</dbReference>
<evidence type="ECO:0000256" key="5">
    <source>
        <dbReference type="RuleBase" id="RU003903"/>
    </source>
</evidence>
<feature type="binding site" evidence="4">
    <location>
        <position position="37"/>
    </location>
    <ligand>
        <name>NADP(+)</name>
        <dbReference type="ChEBI" id="CHEBI:58349"/>
    </ligand>
</feature>
<comment type="catalytic activity">
    <reaction evidence="5">
        <text>L-proline + NADP(+) = (S)-1-pyrroline-5-carboxylate + NADPH + 2 H(+)</text>
        <dbReference type="Rhea" id="RHEA:14109"/>
        <dbReference type="ChEBI" id="CHEBI:15378"/>
        <dbReference type="ChEBI" id="CHEBI:17388"/>
        <dbReference type="ChEBI" id="CHEBI:57783"/>
        <dbReference type="ChEBI" id="CHEBI:58349"/>
        <dbReference type="ChEBI" id="CHEBI:60039"/>
        <dbReference type="EC" id="1.5.1.2"/>
    </reaction>
</comment>
<evidence type="ECO:0000313" key="10">
    <source>
        <dbReference type="Proteomes" id="UP000245946"/>
    </source>
</evidence>
<dbReference type="PROSITE" id="PS00521">
    <property type="entry name" value="P5CR"/>
    <property type="match status" value="1"/>
</dbReference>
<dbReference type="InterPro" id="IPR000304">
    <property type="entry name" value="Pyrroline-COOH_reductase"/>
</dbReference>
<reference evidence="9 10" key="1">
    <citation type="journal article" date="2018" name="Mol. Biol. Evol.">
        <title>Broad Genomic Sampling Reveals a Smut Pathogenic Ancestry of the Fungal Clade Ustilaginomycotina.</title>
        <authorList>
            <person name="Kijpornyongpan T."/>
            <person name="Mondo S.J."/>
            <person name="Barry K."/>
            <person name="Sandor L."/>
            <person name="Lee J."/>
            <person name="Lipzen A."/>
            <person name="Pangilinan J."/>
            <person name="LaButti K."/>
            <person name="Hainaut M."/>
            <person name="Henrissat B."/>
            <person name="Grigoriev I.V."/>
            <person name="Spatafora J.W."/>
            <person name="Aime M.C."/>
        </authorList>
    </citation>
    <scope>NUCLEOTIDE SEQUENCE [LARGE SCALE GENOMIC DNA]</scope>
    <source>
        <strain evidence="9 10">MCA 4186</strain>
    </source>
</reference>
<feature type="domain" description="Pyrroline-5-carboxylate reductase dimerisation" evidence="8">
    <location>
        <begin position="197"/>
        <end position="299"/>
    </location>
</feature>
<dbReference type="UniPathway" id="UPA00098">
    <property type="reaction ID" value="UER00361"/>
</dbReference>
<dbReference type="Pfam" id="PF14748">
    <property type="entry name" value="P5CR_dimer"/>
    <property type="match status" value="1"/>
</dbReference>
<dbReference type="EC" id="1.5.1.2" evidence="5"/>
<evidence type="ECO:0000259" key="8">
    <source>
        <dbReference type="Pfam" id="PF14748"/>
    </source>
</evidence>
<keyword evidence="10" id="KW-1185">Reference proteome</keyword>
<keyword evidence="5" id="KW-0641">Proline biosynthesis</keyword>
<dbReference type="NCBIfam" id="TIGR00112">
    <property type="entry name" value="proC"/>
    <property type="match status" value="1"/>
</dbReference>
<dbReference type="PIRSF" id="PIRSF000193">
    <property type="entry name" value="Pyrrol-5-carb_rd"/>
    <property type="match status" value="1"/>
</dbReference>
<dbReference type="OrthoDB" id="10263291at2759"/>
<dbReference type="Gene3D" id="3.40.50.720">
    <property type="entry name" value="NAD(P)-binding Rossmann-like Domain"/>
    <property type="match status" value="1"/>
</dbReference>
<dbReference type="HAMAP" id="MF_01925">
    <property type="entry name" value="P5C_reductase"/>
    <property type="match status" value="1"/>
</dbReference>
<dbReference type="InterPro" id="IPR028939">
    <property type="entry name" value="P5C_Rdtase_cat_N"/>
</dbReference>
<feature type="binding site" evidence="4">
    <location>
        <begin position="101"/>
        <end position="104"/>
    </location>
    <ligand>
        <name>NADP(+)</name>
        <dbReference type="ChEBI" id="CHEBI:58349"/>
    </ligand>
</feature>
<keyword evidence="2 4" id="KW-0521">NADP</keyword>
<evidence type="ECO:0000256" key="2">
    <source>
        <dbReference type="ARBA" id="ARBA00022857"/>
    </source>
</evidence>
<dbReference type="RefSeq" id="XP_025599646.1">
    <property type="nucleotide sequence ID" value="XM_025745104.1"/>
</dbReference>
<comment type="similarity">
    <text evidence="1 5">Belongs to the pyrroline-5-carboxylate reductase family.</text>
</comment>
<feature type="binding site" evidence="4">
    <location>
        <position position="88"/>
    </location>
    <ligand>
        <name>NADPH</name>
        <dbReference type="ChEBI" id="CHEBI:57783"/>
    </ligand>
</feature>
<dbReference type="PANTHER" id="PTHR11645:SF0">
    <property type="entry name" value="PYRROLINE-5-CARBOXYLATE REDUCTASE 3"/>
    <property type="match status" value="1"/>
</dbReference>
<feature type="transmembrane region" description="Helical" evidence="6">
    <location>
        <begin position="6"/>
        <end position="23"/>
    </location>
</feature>
<keyword evidence="3 5" id="KW-0560">Oxidoreductase</keyword>
<evidence type="ECO:0000256" key="1">
    <source>
        <dbReference type="ARBA" id="ARBA00005525"/>
    </source>
</evidence>
<dbReference type="InterPro" id="IPR036291">
    <property type="entry name" value="NAD(P)-bd_dom_sf"/>
</dbReference>
<dbReference type="GO" id="GO:0004735">
    <property type="term" value="F:pyrroline-5-carboxylate reductase activity"/>
    <property type="evidence" value="ECO:0007669"/>
    <property type="project" value="UniProtKB-EC"/>
</dbReference>
<dbReference type="GO" id="GO:0055129">
    <property type="term" value="P:L-proline biosynthetic process"/>
    <property type="evidence" value="ECO:0007669"/>
    <property type="project" value="UniProtKB-UniPathway"/>
</dbReference>
<dbReference type="FunFam" id="1.10.3730.10:FF:000001">
    <property type="entry name" value="Pyrroline-5-carboxylate reductase"/>
    <property type="match status" value="1"/>
</dbReference>
<evidence type="ECO:0000259" key="7">
    <source>
        <dbReference type="Pfam" id="PF03807"/>
    </source>
</evidence>
<sequence length="305" mass="32035">MSDYTLAVIGCGTMGVAILSGVFDSRQAVAARGDLSSSVSSLADADDAAELTRLPSRFLACVARPESGRRLRKTFADAEGVEVFVSDNLRAARAADVVLLACKPHMVADVLAEQGLREALAGKLVCSICAGLRIEQMQAWLDPSTKVVRAMPNTPSKIREGMTVLSTLNPKLPSYEDDRRVLLSIFSAVGRCRFLDEKHFDACTALAGSGPAFACVFLEAMADGGVMMGLPRKEALELAAQSMQGAARMVLQSGMHPAAIKDSVTTPGGCTIAGLLNLEDGKVRSVVARSIEAAAVHAAGLGQKK</sequence>
<accession>A0A316ZC58</accession>
<keyword evidence="5" id="KW-0028">Amino-acid biosynthesis</keyword>
<feature type="domain" description="Pyrroline-5-carboxylate reductase catalytic N-terminal" evidence="7">
    <location>
        <begin position="6"/>
        <end position="131"/>
    </location>
</feature>
<dbReference type="Proteomes" id="UP000245946">
    <property type="component" value="Unassembled WGS sequence"/>
</dbReference>
<evidence type="ECO:0000256" key="3">
    <source>
        <dbReference type="ARBA" id="ARBA00023002"/>
    </source>
</evidence>
<dbReference type="InterPro" id="IPR053790">
    <property type="entry name" value="P5CR-like_CS"/>
</dbReference>
<keyword evidence="6" id="KW-1133">Transmembrane helix</keyword>
<protein>
    <recommendedName>
        <fullName evidence="5">Pyrroline-5-carboxylate reductase</fullName>
        <ecNumber evidence="5">1.5.1.2</ecNumber>
    </recommendedName>
</protein>
<dbReference type="InterPro" id="IPR008927">
    <property type="entry name" value="6-PGluconate_DH-like_C_sf"/>
</dbReference>
<name>A0A316ZC58_9BASI</name>
<dbReference type="SUPFAM" id="SSF48179">
    <property type="entry name" value="6-phosphogluconate dehydrogenase C-terminal domain-like"/>
    <property type="match status" value="1"/>
</dbReference>
<dbReference type="InterPro" id="IPR029036">
    <property type="entry name" value="P5CR_dimer"/>
</dbReference>
<organism evidence="9 10">
    <name type="scientific">Tilletiopsis washingtonensis</name>
    <dbReference type="NCBI Taxonomy" id="58919"/>
    <lineage>
        <taxon>Eukaryota</taxon>
        <taxon>Fungi</taxon>
        <taxon>Dikarya</taxon>
        <taxon>Basidiomycota</taxon>
        <taxon>Ustilaginomycotina</taxon>
        <taxon>Exobasidiomycetes</taxon>
        <taxon>Entylomatales</taxon>
        <taxon>Entylomatales incertae sedis</taxon>
        <taxon>Tilletiopsis</taxon>
    </lineage>
</organism>
<comment type="pathway">
    <text evidence="5">Amino-acid biosynthesis; L-proline biosynthesis; L-proline from L-glutamate 5-semialdehyde: step 1/1.</text>
</comment>
<evidence type="ECO:0000256" key="4">
    <source>
        <dbReference type="PIRSR" id="PIRSR000193-1"/>
    </source>
</evidence>
<evidence type="ECO:0000313" key="9">
    <source>
        <dbReference type="EMBL" id="PWN99367.1"/>
    </source>
</evidence>
<dbReference type="Gene3D" id="1.10.3730.10">
    <property type="entry name" value="ProC C-terminal domain-like"/>
    <property type="match status" value="1"/>
</dbReference>
<dbReference type="STRING" id="58919.A0A316ZC58"/>
<keyword evidence="6" id="KW-0472">Membrane</keyword>
<evidence type="ECO:0000256" key="6">
    <source>
        <dbReference type="SAM" id="Phobius"/>
    </source>
</evidence>